<proteinExistence type="inferred from homology"/>
<comment type="caution">
    <text evidence="1">The sequence shown here is derived from an EMBL/GenBank/DDBJ whole genome shotgun (WGS) entry which is preliminary data.</text>
</comment>
<dbReference type="HAMAP" id="MF_01086">
    <property type="entry name" value="UPF0284"/>
    <property type="match status" value="1"/>
</dbReference>
<dbReference type="InterPro" id="IPR003200">
    <property type="entry name" value="Nict_dMeBzImd_PRibTrfase"/>
</dbReference>
<dbReference type="Gene3D" id="3.40.50.10210">
    <property type="match status" value="1"/>
</dbReference>
<dbReference type="CDD" id="cd02439">
    <property type="entry name" value="DMB-PRT_CobT"/>
    <property type="match status" value="1"/>
</dbReference>
<evidence type="ECO:0000313" key="1">
    <source>
        <dbReference type="EMBL" id="RXJ84437.1"/>
    </source>
</evidence>
<dbReference type="NCBIfam" id="TIGR00303">
    <property type="entry name" value="nicotinate mononucleotide-dependent phosphoribosyltransferase CobT"/>
    <property type="match status" value="1"/>
</dbReference>
<dbReference type="InterPro" id="IPR036087">
    <property type="entry name" value="Nict_dMeBzImd_PRibTrfase_sf"/>
</dbReference>
<dbReference type="RefSeq" id="WP_128986394.1">
    <property type="nucleotide sequence ID" value="NZ_PDJZ01000005.1"/>
</dbReference>
<sequence>MNFETILGSVDFLEFLRGKKATFLLSASVTKTCEIPNISQAGIPGLLSLTPTLDAEFLCIKEVRSLQDIAKTPKGVPTPALITRAIHELNPFSNIEILDLGMQVIPKINYFKVHNFDIKISENIRNGANINAFEIFQKGLEFGQNYKTNDDYVIIAESIPAGTTTANATVKALGYECEGYFSSSFKNSPNDIKNETINKALENIDKNDDIFQILSKVSDNMIIFCAGFILGSRANDIKIILAGGTQMASVLLVINSILRSMEGEIDSSNIALCTTKWINKDKNSNIKALLEQLDFPINAYASDFDFTESLHPALKLYDEGEAKEGVGCGGALCYGTINGLSKEKITKKIESFLGV</sequence>
<dbReference type="PANTHER" id="PTHR38811:SF1">
    <property type="entry name" value="UPF0284 PROTEIN SLL1500"/>
    <property type="match status" value="1"/>
</dbReference>
<dbReference type="GO" id="GO:0008939">
    <property type="term" value="F:nicotinate-nucleotide-dimethylbenzimidazole phosphoribosyltransferase activity"/>
    <property type="evidence" value="ECO:0007669"/>
    <property type="project" value="InterPro"/>
</dbReference>
<gene>
    <name evidence="1" type="ORF">CRU90_06105</name>
</gene>
<dbReference type="Proteomes" id="UP000290870">
    <property type="component" value="Unassembled WGS sequence"/>
</dbReference>
<dbReference type="PANTHER" id="PTHR38811">
    <property type="match status" value="1"/>
</dbReference>
<dbReference type="InterPro" id="IPR002805">
    <property type="entry name" value="Nict_dMeBzImd_PRibTrfase_arc"/>
</dbReference>
<organism evidence="1 2">
    <name type="scientific">Arcobacter cloacae</name>
    <dbReference type="NCBI Taxonomy" id="1054034"/>
    <lineage>
        <taxon>Bacteria</taxon>
        <taxon>Pseudomonadati</taxon>
        <taxon>Campylobacterota</taxon>
        <taxon>Epsilonproteobacteria</taxon>
        <taxon>Campylobacterales</taxon>
        <taxon>Arcobacteraceae</taxon>
        <taxon>Arcobacter</taxon>
    </lineage>
</organism>
<dbReference type="OrthoDB" id="5341906at2"/>
<evidence type="ECO:0000313" key="2">
    <source>
        <dbReference type="Proteomes" id="UP000290870"/>
    </source>
</evidence>
<protein>
    <submittedName>
        <fullName evidence="1">TIGR00303 family protein</fullName>
    </submittedName>
</protein>
<dbReference type="NCBIfam" id="NF003372">
    <property type="entry name" value="PRK04447.1-5"/>
    <property type="match status" value="1"/>
</dbReference>
<reference evidence="1 2" key="1">
    <citation type="submission" date="2017-10" db="EMBL/GenBank/DDBJ databases">
        <title>Genomics of the genus Arcobacter.</title>
        <authorList>
            <person name="Perez-Cataluna A."/>
            <person name="Figueras M.J."/>
        </authorList>
    </citation>
    <scope>NUCLEOTIDE SEQUENCE [LARGE SCALE GENOMIC DNA]</scope>
    <source>
        <strain evidence="1 2">F26</strain>
    </source>
</reference>
<dbReference type="AlphaFoldDB" id="A0A4Q0ZDI0"/>
<accession>A0A4Q0ZDI0</accession>
<dbReference type="EMBL" id="PDJZ01000005">
    <property type="protein sequence ID" value="RXJ84437.1"/>
    <property type="molecule type" value="Genomic_DNA"/>
</dbReference>
<name>A0A4Q0ZDI0_9BACT</name>
<dbReference type="SUPFAM" id="SSF52733">
    <property type="entry name" value="Nicotinate mononucleotide:5,6-dimethylbenzimidazole phosphoribosyltransferase (CobT)"/>
    <property type="match status" value="1"/>
</dbReference>